<dbReference type="InterPro" id="IPR015797">
    <property type="entry name" value="NUDIX_hydrolase-like_dom_sf"/>
</dbReference>
<evidence type="ECO:0000313" key="1">
    <source>
        <dbReference type="EMBL" id="MBI6882607.1"/>
    </source>
</evidence>
<gene>
    <name evidence="1" type="ORF">JEU22_01670</name>
</gene>
<dbReference type="Gene3D" id="3.90.79.10">
    <property type="entry name" value="Nucleoside Triphosphate Pyrophosphohydrolase"/>
    <property type="match status" value="1"/>
</dbReference>
<dbReference type="RefSeq" id="WP_198746220.1">
    <property type="nucleotide sequence ID" value="NZ_JAEHTE010000001.1"/>
</dbReference>
<dbReference type="AlphaFoldDB" id="A0A8I1JGA4"/>
<comment type="caution">
    <text evidence="1">The sequence shown here is derived from an EMBL/GenBank/DDBJ whole genome shotgun (WGS) entry which is preliminary data.</text>
</comment>
<protein>
    <submittedName>
        <fullName evidence="1">NUDIX hydrolase</fullName>
    </submittedName>
</protein>
<organism evidence="1 2">
    <name type="scientific">Pseudomonas putida</name>
    <name type="common">Arthrobacter siderocapsulatus</name>
    <dbReference type="NCBI Taxonomy" id="303"/>
    <lineage>
        <taxon>Bacteria</taxon>
        <taxon>Pseudomonadati</taxon>
        <taxon>Pseudomonadota</taxon>
        <taxon>Gammaproteobacteria</taxon>
        <taxon>Pseudomonadales</taxon>
        <taxon>Pseudomonadaceae</taxon>
        <taxon>Pseudomonas</taxon>
    </lineage>
</organism>
<reference evidence="1" key="1">
    <citation type="submission" date="2020-12" db="EMBL/GenBank/DDBJ databases">
        <title>Enhanced detection system for hospital associated transmission using whole genome sequencing surveillance.</title>
        <authorList>
            <person name="Harrison L.H."/>
            <person name="Van Tyne D."/>
            <person name="Marsh J.W."/>
            <person name="Griffith M.P."/>
            <person name="Snyder D.J."/>
            <person name="Cooper V.S."/>
            <person name="Mustapha M."/>
        </authorList>
    </citation>
    <scope>NUCLEOTIDE SEQUENCE</scope>
    <source>
        <strain evidence="1">PSB00042</strain>
    </source>
</reference>
<evidence type="ECO:0000313" key="2">
    <source>
        <dbReference type="Proteomes" id="UP000637061"/>
    </source>
</evidence>
<name>A0A8I1JGA4_PSEPU</name>
<dbReference type="Proteomes" id="UP000637061">
    <property type="component" value="Unassembled WGS sequence"/>
</dbReference>
<sequence length="240" mass="27077">MNQNDNELANKMDYLHTIDVAVLRFNRKDRLIEIMLHKRPNEPYAEQWALPGIVLNGAQRDVSITEGVKRLISSPKVGFSQAYIEQVGTVGDAYRDPRCWSSSTFYLAIVSDDVVLSERQKFVPLNAVLNREVLLPFDHSDLVIQVADRLVSKSLYSSLPLLFLGKEFSAPEATAIYSVVLGREVLKSSIRPRLVKLTEEGFIKETGRKKSSEGVVKASATMENLRAGEIFYFDRSFAYV</sequence>
<proteinExistence type="predicted"/>
<keyword evidence="1" id="KW-0378">Hydrolase</keyword>
<dbReference type="Gene3D" id="1.10.10.10">
    <property type="entry name" value="Winged helix-like DNA-binding domain superfamily/Winged helix DNA-binding domain"/>
    <property type="match status" value="1"/>
</dbReference>
<dbReference type="GO" id="GO:0016787">
    <property type="term" value="F:hydrolase activity"/>
    <property type="evidence" value="ECO:0007669"/>
    <property type="project" value="UniProtKB-KW"/>
</dbReference>
<dbReference type="InterPro" id="IPR036388">
    <property type="entry name" value="WH-like_DNA-bd_sf"/>
</dbReference>
<accession>A0A8I1JGA4</accession>
<dbReference type="CDD" id="cd18873">
    <property type="entry name" value="NUDIX_NadM_like"/>
    <property type="match status" value="1"/>
</dbReference>
<dbReference type="EMBL" id="JAEHTE010000001">
    <property type="protein sequence ID" value="MBI6882607.1"/>
    <property type="molecule type" value="Genomic_DNA"/>
</dbReference>
<dbReference type="SUPFAM" id="SSF55811">
    <property type="entry name" value="Nudix"/>
    <property type="match status" value="1"/>
</dbReference>